<evidence type="ECO:0000313" key="1">
    <source>
        <dbReference type="EMBL" id="CAF2052666.1"/>
    </source>
</evidence>
<evidence type="ECO:0000313" key="2">
    <source>
        <dbReference type="EMBL" id="CAF4185329.1"/>
    </source>
</evidence>
<protein>
    <submittedName>
        <fullName evidence="1">Uncharacterized protein</fullName>
    </submittedName>
</protein>
<dbReference type="EMBL" id="CAJOBF010005741">
    <property type="protein sequence ID" value="CAF4185329.1"/>
    <property type="molecule type" value="Genomic_DNA"/>
</dbReference>
<dbReference type="Proteomes" id="UP000663842">
    <property type="component" value="Unassembled WGS sequence"/>
</dbReference>
<evidence type="ECO:0000313" key="3">
    <source>
        <dbReference type="Proteomes" id="UP000663887"/>
    </source>
</evidence>
<organism evidence="1 3">
    <name type="scientific">Rotaria magnacalcarata</name>
    <dbReference type="NCBI Taxonomy" id="392030"/>
    <lineage>
        <taxon>Eukaryota</taxon>
        <taxon>Metazoa</taxon>
        <taxon>Spiralia</taxon>
        <taxon>Gnathifera</taxon>
        <taxon>Rotifera</taxon>
        <taxon>Eurotatoria</taxon>
        <taxon>Bdelloidea</taxon>
        <taxon>Philodinida</taxon>
        <taxon>Philodinidae</taxon>
        <taxon>Rotaria</taxon>
    </lineage>
</organism>
<comment type="caution">
    <text evidence="1">The sequence shown here is derived from an EMBL/GenBank/DDBJ whole genome shotgun (WGS) entry which is preliminary data.</text>
</comment>
<sequence length="99" mass="11486">VVDYASDQLIDEIPFDPQNENVSDDDESILNSTKSDFNGMTIVDNINPALRQSYFKVKINNNIKYLHKQSACWLQSNQMKKLSSDRLSRVMQRTSDHNY</sequence>
<reference evidence="1" key="1">
    <citation type="submission" date="2021-02" db="EMBL/GenBank/DDBJ databases">
        <authorList>
            <person name="Nowell W R."/>
        </authorList>
    </citation>
    <scope>NUCLEOTIDE SEQUENCE</scope>
</reference>
<feature type="non-terminal residue" evidence="1">
    <location>
        <position position="1"/>
    </location>
</feature>
<dbReference type="AlphaFoldDB" id="A0A816PT87"/>
<dbReference type="Proteomes" id="UP000663887">
    <property type="component" value="Unassembled WGS sequence"/>
</dbReference>
<dbReference type="EMBL" id="CAJNRG010002948">
    <property type="protein sequence ID" value="CAF2052666.1"/>
    <property type="molecule type" value="Genomic_DNA"/>
</dbReference>
<proteinExistence type="predicted"/>
<gene>
    <name evidence="2" type="ORF">UXM345_LOCUS27103</name>
    <name evidence="1" type="ORF">XDN619_LOCUS8855</name>
</gene>
<name>A0A816PT87_9BILA</name>
<accession>A0A816PT87</accession>